<evidence type="ECO:0000256" key="1">
    <source>
        <dbReference type="SAM" id="MobiDB-lite"/>
    </source>
</evidence>
<protein>
    <submittedName>
        <fullName evidence="3">Uncharacterized protein</fullName>
    </submittedName>
</protein>
<feature type="region of interest" description="Disordered" evidence="1">
    <location>
        <begin position="97"/>
        <end position="117"/>
    </location>
</feature>
<keyword evidence="4" id="KW-1185">Reference proteome</keyword>
<accession>A0A8H6ZDY2</accession>
<name>A0A8H6ZDY2_9AGAR</name>
<evidence type="ECO:0000313" key="3">
    <source>
        <dbReference type="EMBL" id="KAF7377198.1"/>
    </source>
</evidence>
<organism evidence="3 4">
    <name type="scientific">Mycena sanguinolenta</name>
    <dbReference type="NCBI Taxonomy" id="230812"/>
    <lineage>
        <taxon>Eukaryota</taxon>
        <taxon>Fungi</taxon>
        <taxon>Dikarya</taxon>
        <taxon>Basidiomycota</taxon>
        <taxon>Agaricomycotina</taxon>
        <taxon>Agaricomycetes</taxon>
        <taxon>Agaricomycetidae</taxon>
        <taxon>Agaricales</taxon>
        <taxon>Marasmiineae</taxon>
        <taxon>Mycenaceae</taxon>
        <taxon>Mycena</taxon>
    </lineage>
</organism>
<feature type="transmembrane region" description="Helical" evidence="2">
    <location>
        <begin position="69"/>
        <end position="92"/>
    </location>
</feature>
<keyword evidence="2" id="KW-0812">Transmembrane</keyword>
<dbReference type="AlphaFoldDB" id="A0A8H6ZDY2"/>
<dbReference type="EMBL" id="JACAZH010000001">
    <property type="protein sequence ID" value="KAF7377198.1"/>
    <property type="molecule type" value="Genomic_DNA"/>
</dbReference>
<gene>
    <name evidence="3" type="ORF">MSAN_00139500</name>
</gene>
<sequence>MFFFFPGRLACIGVLFFAGSATAFPIIHINSVNSSLSYPGDGPRSLSLWNWLAARAIDKGDVKEIAHTFVAPIAGSTAVAIFLIIFVCCFRIRKSPKKEDMGTNNPLPVAERPPWAA</sequence>
<comment type="caution">
    <text evidence="3">The sequence shown here is derived from an EMBL/GenBank/DDBJ whole genome shotgun (WGS) entry which is preliminary data.</text>
</comment>
<reference evidence="3" key="1">
    <citation type="submission" date="2020-05" db="EMBL/GenBank/DDBJ databases">
        <title>Mycena genomes resolve the evolution of fungal bioluminescence.</title>
        <authorList>
            <person name="Tsai I.J."/>
        </authorList>
    </citation>
    <scope>NUCLEOTIDE SEQUENCE</scope>
    <source>
        <strain evidence="3">160909Yilan</strain>
    </source>
</reference>
<dbReference type="Proteomes" id="UP000623467">
    <property type="component" value="Unassembled WGS sequence"/>
</dbReference>
<proteinExistence type="predicted"/>
<evidence type="ECO:0000256" key="2">
    <source>
        <dbReference type="SAM" id="Phobius"/>
    </source>
</evidence>
<dbReference type="OrthoDB" id="3012568at2759"/>
<evidence type="ECO:0000313" key="4">
    <source>
        <dbReference type="Proteomes" id="UP000623467"/>
    </source>
</evidence>
<keyword evidence="2" id="KW-1133">Transmembrane helix</keyword>
<keyword evidence="2" id="KW-0472">Membrane</keyword>